<name>A0A0N4W483_HAEPC</name>
<organism evidence="1">
    <name type="scientific">Haemonchus placei</name>
    <name type="common">Barber's pole worm</name>
    <dbReference type="NCBI Taxonomy" id="6290"/>
    <lineage>
        <taxon>Eukaryota</taxon>
        <taxon>Metazoa</taxon>
        <taxon>Ecdysozoa</taxon>
        <taxon>Nematoda</taxon>
        <taxon>Chromadorea</taxon>
        <taxon>Rhabditida</taxon>
        <taxon>Rhabditina</taxon>
        <taxon>Rhabditomorpha</taxon>
        <taxon>Strongyloidea</taxon>
        <taxon>Trichostrongylidae</taxon>
        <taxon>Haemonchus</taxon>
    </lineage>
</organism>
<reference evidence="1" key="1">
    <citation type="submission" date="2017-02" db="UniProtKB">
        <authorList>
            <consortium name="WormBaseParasite"/>
        </authorList>
    </citation>
    <scope>IDENTIFICATION</scope>
</reference>
<protein>
    <submittedName>
        <fullName evidence="1">Pyridoxamine 5'-phosphate oxidase</fullName>
    </submittedName>
</protein>
<sequence length="138" mass="14851">MITGSAVEASHHGGIAQRSRHPKSLTVFGAITSDGKTPLISSEKWVKVDGKTYLEGALSCSSEQNPISATGHGLINRTQLQHTGPVQRTCQTTSCRTIAPKQSRFKSLDYSVWSALKTKACSTQHRSSDALRATLIKA</sequence>
<dbReference type="AlphaFoldDB" id="A0A0N4W483"/>
<evidence type="ECO:0000313" key="1">
    <source>
        <dbReference type="WBParaSite" id="HPLM_0000468201-mRNA-1"/>
    </source>
</evidence>
<dbReference type="WBParaSite" id="HPLM_0000468201-mRNA-1">
    <property type="protein sequence ID" value="HPLM_0000468201-mRNA-1"/>
    <property type="gene ID" value="HPLM_0000468201"/>
</dbReference>
<proteinExistence type="predicted"/>
<accession>A0A0N4W483</accession>